<keyword evidence="11" id="KW-1185">Reference proteome</keyword>
<dbReference type="InterPro" id="IPR058395">
    <property type="entry name" value="DUF8082"/>
</dbReference>
<dbReference type="PROSITE" id="PS50011">
    <property type="entry name" value="PROTEIN_KINASE_DOM"/>
    <property type="match status" value="1"/>
</dbReference>
<evidence type="ECO:0000256" key="7">
    <source>
        <dbReference type="ARBA" id="ARBA00047899"/>
    </source>
</evidence>
<keyword evidence="2" id="KW-0723">Serine/threonine-protein kinase</keyword>
<dbReference type="EC" id="2.7.11.1" evidence="1"/>
<dbReference type="PANTHER" id="PTHR24363:SF0">
    <property type="entry name" value="SERINE_THREONINE KINASE LIKE DOMAIN CONTAINING 1"/>
    <property type="match status" value="1"/>
</dbReference>
<feature type="domain" description="Protein kinase" evidence="9">
    <location>
        <begin position="9"/>
        <end position="277"/>
    </location>
</feature>
<dbReference type="InterPro" id="IPR011009">
    <property type="entry name" value="Kinase-like_dom_sf"/>
</dbReference>
<dbReference type="AlphaFoldDB" id="A0A7Z9C408"/>
<evidence type="ECO:0000256" key="4">
    <source>
        <dbReference type="ARBA" id="ARBA00022741"/>
    </source>
</evidence>
<evidence type="ECO:0000313" key="11">
    <source>
        <dbReference type="Proteomes" id="UP000182190"/>
    </source>
</evidence>
<proteinExistence type="predicted"/>
<evidence type="ECO:0000259" key="9">
    <source>
        <dbReference type="PROSITE" id="PS50011"/>
    </source>
</evidence>
<dbReference type="PANTHER" id="PTHR24363">
    <property type="entry name" value="SERINE/THREONINE PROTEIN KINASE"/>
    <property type="match status" value="1"/>
</dbReference>
<keyword evidence="5 10" id="KW-0418">Kinase</keyword>
<keyword evidence="6" id="KW-0067">ATP-binding</keyword>
<evidence type="ECO:0000256" key="2">
    <source>
        <dbReference type="ARBA" id="ARBA00022527"/>
    </source>
</evidence>
<comment type="catalytic activity">
    <reaction evidence="8">
        <text>L-seryl-[protein] + ATP = O-phospho-L-seryl-[protein] + ADP + H(+)</text>
        <dbReference type="Rhea" id="RHEA:17989"/>
        <dbReference type="Rhea" id="RHEA-COMP:9863"/>
        <dbReference type="Rhea" id="RHEA-COMP:11604"/>
        <dbReference type="ChEBI" id="CHEBI:15378"/>
        <dbReference type="ChEBI" id="CHEBI:29999"/>
        <dbReference type="ChEBI" id="CHEBI:30616"/>
        <dbReference type="ChEBI" id="CHEBI:83421"/>
        <dbReference type="ChEBI" id="CHEBI:456216"/>
        <dbReference type="EC" id="2.7.11.1"/>
    </reaction>
</comment>
<comment type="catalytic activity">
    <reaction evidence="7">
        <text>L-threonyl-[protein] + ATP = O-phospho-L-threonyl-[protein] + ADP + H(+)</text>
        <dbReference type="Rhea" id="RHEA:46608"/>
        <dbReference type="Rhea" id="RHEA-COMP:11060"/>
        <dbReference type="Rhea" id="RHEA-COMP:11605"/>
        <dbReference type="ChEBI" id="CHEBI:15378"/>
        <dbReference type="ChEBI" id="CHEBI:30013"/>
        <dbReference type="ChEBI" id="CHEBI:30616"/>
        <dbReference type="ChEBI" id="CHEBI:61977"/>
        <dbReference type="ChEBI" id="CHEBI:456216"/>
        <dbReference type="EC" id="2.7.11.1"/>
    </reaction>
</comment>
<keyword evidence="3 10" id="KW-0808">Transferase</keyword>
<dbReference type="RefSeq" id="WP_083622480.1">
    <property type="nucleotide sequence ID" value="NZ_LR735021.1"/>
</dbReference>
<name>A0A7Z9C408_9CYAN</name>
<dbReference type="CDD" id="cd14014">
    <property type="entry name" value="STKc_PknB_like"/>
    <property type="match status" value="1"/>
</dbReference>
<evidence type="ECO:0000313" key="10">
    <source>
        <dbReference type="EMBL" id="VXD25298.1"/>
    </source>
</evidence>
<dbReference type="Gene3D" id="1.10.510.10">
    <property type="entry name" value="Transferase(Phosphotransferase) domain 1"/>
    <property type="match status" value="1"/>
</dbReference>
<evidence type="ECO:0000256" key="8">
    <source>
        <dbReference type="ARBA" id="ARBA00048679"/>
    </source>
</evidence>
<dbReference type="EMBL" id="CZCS02000239">
    <property type="protein sequence ID" value="VXD25298.1"/>
    <property type="molecule type" value="Genomic_DNA"/>
</dbReference>
<sequence length="369" mass="41696">METQLANRYKLIKPLATGGFGQTFLAQDLHLPHNPWCVVKQLKPIAKDSNTQQIAKRLFIQEADILHRLGHHEQIPSLLAHFEQNQEFYLVQDYIEGQPLNELIISGQAWSEGDVIILLQEVLHVLAFVHENQVIHRDIKPANLIRRHQDHKIILIDFGAVKEVSLCSINSTGETTLTVAVGTPNYMPSEQQAFKPKFSSDIYALGMIGLQALSGLSPRQFPQNLEGEYCCRVLPTPQPISQALANILDKMVRYDYRQRYPTAQNALEAIGQLTELFEQSTITFNLPHLTNTDVSSTTQTVSSTIIISSIFQEQCRQTLAEFIGPFANFIVQDTLIEFPQLTPQELVDKLAANIPDSNEAKSFRQRLRD</sequence>
<evidence type="ECO:0000256" key="1">
    <source>
        <dbReference type="ARBA" id="ARBA00012513"/>
    </source>
</evidence>
<dbReference type="SMART" id="SM00220">
    <property type="entry name" value="S_TKc"/>
    <property type="match status" value="1"/>
</dbReference>
<keyword evidence="4" id="KW-0547">Nucleotide-binding</keyword>
<dbReference type="OrthoDB" id="468998at2"/>
<dbReference type="GO" id="GO:0005524">
    <property type="term" value="F:ATP binding"/>
    <property type="evidence" value="ECO:0007669"/>
    <property type="project" value="UniProtKB-KW"/>
</dbReference>
<gene>
    <name evidence="10" type="ORF">PL9631_940091</name>
</gene>
<reference evidence="10" key="1">
    <citation type="submission" date="2019-10" db="EMBL/GenBank/DDBJ databases">
        <authorList>
            <consortium name="Genoscope - CEA"/>
            <person name="William W."/>
        </authorList>
    </citation>
    <scope>NUCLEOTIDE SEQUENCE [LARGE SCALE GENOMIC DNA]</scope>
    <source>
        <strain evidence="10">BBR_PRJEB10994</strain>
    </source>
</reference>
<evidence type="ECO:0000256" key="3">
    <source>
        <dbReference type="ARBA" id="ARBA00022679"/>
    </source>
</evidence>
<evidence type="ECO:0000256" key="6">
    <source>
        <dbReference type="ARBA" id="ARBA00022840"/>
    </source>
</evidence>
<accession>A0A7Z9C408</accession>
<dbReference type="GO" id="GO:0004674">
    <property type="term" value="F:protein serine/threonine kinase activity"/>
    <property type="evidence" value="ECO:0007669"/>
    <property type="project" value="UniProtKB-KW"/>
</dbReference>
<dbReference type="SUPFAM" id="SSF56112">
    <property type="entry name" value="Protein kinase-like (PK-like)"/>
    <property type="match status" value="1"/>
</dbReference>
<dbReference type="Pfam" id="PF26309">
    <property type="entry name" value="DUF8082"/>
    <property type="match status" value="1"/>
</dbReference>
<dbReference type="Pfam" id="PF00069">
    <property type="entry name" value="Pkinase"/>
    <property type="match status" value="1"/>
</dbReference>
<evidence type="ECO:0000256" key="5">
    <source>
        <dbReference type="ARBA" id="ARBA00022777"/>
    </source>
</evidence>
<protein>
    <recommendedName>
        <fullName evidence="1">non-specific serine/threonine protein kinase</fullName>
        <ecNumber evidence="1">2.7.11.1</ecNumber>
    </recommendedName>
</protein>
<dbReference type="InterPro" id="IPR000719">
    <property type="entry name" value="Prot_kinase_dom"/>
</dbReference>
<dbReference type="Proteomes" id="UP000182190">
    <property type="component" value="Unassembled WGS sequence"/>
</dbReference>
<comment type="caution">
    <text evidence="10">The sequence shown here is derived from an EMBL/GenBank/DDBJ whole genome shotgun (WGS) entry which is preliminary data.</text>
</comment>
<organism evidence="10 11">
    <name type="scientific">Planktothrix paucivesiculata PCC 9631</name>
    <dbReference type="NCBI Taxonomy" id="671071"/>
    <lineage>
        <taxon>Bacteria</taxon>
        <taxon>Bacillati</taxon>
        <taxon>Cyanobacteriota</taxon>
        <taxon>Cyanophyceae</taxon>
        <taxon>Oscillatoriophycideae</taxon>
        <taxon>Oscillatoriales</taxon>
        <taxon>Microcoleaceae</taxon>
        <taxon>Planktothrix</taxon>
    </lineage>
</organism>